<feature type="domain" description="GGDEF" evidence="4">
    <location>
        <begin position="244"/>
        <end position="376"/>
    </location>
</feature>
<feature type="transmembrane region" description="Helical" evidence="3">
    <location>
        <begin position="20"/>
        <end position="41"/>
    </location>
</feature>
<feature type="transmembrane region" description="Helical" evidence="3">
    <location>
        <begin position="88"/>
        <end position="106"/>
    </location>
</feature>
<gene>
    <name evidence="5" type="ORF">EV672_10529</name>
</gene>
<dbReference type="PROSITE" id="PS50887">
    <property type="entry name" value="GGDEF"/>
    <property type="match status" value="1"/>
</dbReference>
<evidence type="ECO:0000313" key="5">
    <source>
        <dbReference type="EMBL" id="TDP82842.1"/>
    </source>
</evidence>
<protein>
    <recommendedName>
        <fullName evidence="1">diguanylate cyclase</fullName>
        <ecNumber evidence="1">2.7.7.65</ecNumber>
    </recommendedName>
</protein>
<comment type="caution">
    <text evidence="5">The sequence shown here is derived from an EMBL/GenBank/DDBJ whole genome shotgun (WGS) entry which is preliminary data.</text>
</comment>
<dbReference type="InterPro" id="IPR000160">
    <property type="entry name" value="GGDEF_dom"/>
</dbReference>
<dbReference type="Gene3D" id="3.30.70.270">
    <property type="match status" value="1"/>
</dbReference>
<dbReference type="InterPro" id="IPR043128">
    <property type="entry name" value="Rev_trsase/Diguanyl_cyclase"/>
</dbReference>
<dbReference type="InterPro" id="IPR050469">
    <property type="entry name" value="Diguanylate_Cyclase"/>
</dbReference>
<organism evidence="5 6">
    <name type="scientific">Aquabacterium commune</name>
    <dbReference type="NCBI Taxonomy" id="70586"/>
    <lineage>
        <taxon>Bacteria</taxon>
        <taxon>Pseudomonadati</taxon>
        <taxon>Pseudomonadota</taxon>
        <taxon>Betaproteobacteria</taxon>
        <taxon>Burkholderiales</taxon>
        <taxon>Aquabacterium</taxon>
    </lineage>
</organism>
<dbReference type="Pfam" id="PF00990">
    <property type="entry name" value="GGDEF"/>
    <property type="match status" value="1"/>
</dbReference>
<dbReference type="SMART" id="SM00267">
    <property type="entry name" value="GGDEF"/>
    <property type="match status" value="1"/>
</dbReference>
<dbReference type="Proteomes" id="UP000294593">
    <property type="component" value="Unassembled WGS sequence"/>
</dbReference>
<dbReference type="OrthoDB" id="9813903at2"/>
<accession>A0A4R6RA24</accession>
<keyword evidence="3" id="KW-0812">Transmembrane</keyword>
<dbReference type="InterPro" id="IPR029787">
    <property type="entry name" value="Nucleotide_cyclase"/>
</dbReference>
<evidence type="ECO:0000256" key="1">
    <source>
        <dbReference type="ARBA" id="ARBA00012528"/>
    </source>
</evidence>
<dbReference type="PANTHER" id="PTHR45138">
    <property type="entry name" value="REGULATORY COMPONENTS OF SENSORY TRANSDUCTION SYSTEM"/>
    <property type="match status" value="1"/>
</dbReference>
<dbReference type="PANTHER" id="PTHR45138:SF9">
    <property type="entry name" value="DIGUANYLATE CYCLASE DGCM-RELATED"/>
    <property type="match status" value="1"/>
</dbReference>
<dbReference type="AlphaFoldDB" id="A0A4R6RA24"/>
<feature type="transmembrane region" description="Helical" evidence="3">
    <location>
        <begin position="53"/>
        <end position="76"/>
    </location>
</feature>
<feature type="transmembrane region" description="Helical" evidence="3">
    <location>
        <begin position="136"/>
        <end position="159"/>
    </location>
</feature>
<dbReference type="EC" id="2.7.7.65" evidence="1"/>
<name>A0A4R6RA24_9BURK</name>
<keyword evidence="6" id="KW-1185">Reference proteome</keyword>
<comment type="catalytic activity">
    <reaction evidence="2">
        <text>2 GTP = 3',3'-c-di-GMP + 2 diphosphate</text>
        <dbReference type="Rhea" id="RHEA:24898"/>
        <dbReference type="ChEBI" id="CHEBI:33019"/>
        <dbReference type="ChEBI" id="CHEBI:37565"/>
        <dbReference type="ChEBI" id="CHEBI:58805"/>
        <dbReference type="EC" id="2.7.7.65"/>
    </reaction>
</comment>
<evidence type="ECO:0000259" key="4">
    <source>
        <dbReference type="PROSITE" id="PS50887"/>
    </source>
</evidence>
<evidence type="ECO:0000256" key="3">
    <source>
        <dbReference type="SAM" id="Phobius"/>
    </source>
</evidence>
<dbReference type="SUPFAM" id="SSF55073">
    <property type="entry name" value="Nucleotide cyclase"/>
    <property type="match status" value="1"/>
</dbReference>
<dbReference type="RefSeq" id="WP_133608753.1">
    <property type="nucleotide sequence ID" value="NZ_SNXW01000005.1"/>
</dbReference>
<feature type="transmembrane region" description="Helical" evidence="3">
    <location>
        <begin position="112"/>
        <end position="129"/>
    </location>
</feature>
<evidence type="ECO:0000256" key="2">
    <source>
        <dbReference type="ARBA" id="ARBA00034247"/>
    </source>
</evidence>
<dbReference type="FunFam" id="3.30.70.270:FF:000001">
    <property type="entry name" value="Diguanylate cyclase domain protein"/>
    <property type="match status" value="1"/>
</dbReference>
<proteinExistence type="predicted"/>
<dbReference type="CDD" id="cd01949">
    <property type="entry name" value="GGDEF"/>
    <property type="match status" value="1"/>
</dbReference>
<sequence length="382" mass="41341">MRGLTERVFDQLTPATRVLVAIASSTPFFVLILLGHGWVIAEPSTRGAVHTEVMLALQGLLVVATLLSIGIGVHVWPLRREPEPVEGTTLLACLTIGVTYTVIAVLAGTFTAPTGLVLLGVLAIGLLLFTLRPMVIAYVVCTVVLVGHDIGVQLGWWSYAPAVTERIFEGRKPLWGYAVWRNTVLLSAAAVLLPLIMLLFGRLDRMHARLMRLSQTDGLTGLANRRRFMEVLQAEVARRHRTGRPLCVVLIDIDHFKRVNDAHGHLAGDAVLRELAALLIASVRAPSDLPARLGGEEFALILPDTPEDEALRVCERLRERVAAQTFQGDGTPLRIGISLGLGAVHDDDVASILSDADRALYCAKAAGRNRVCLASCCERGTA</sequence>
<keyword evidence="3" id="KW-0472">Membrane</keyword>
<keyword evidence="3" id="KW-1133">Transmembrane helix</keyword>
<dbReference type="NCBIfam" id="TIGR00254">
    <property type="entry name" value="GGDEF"/>
    <property type="match status" value="1"/>
</dbReference>
<reference evidence="5 6" key="1">
    <citation type="submission" date="2019-03" db="EMBL/GenBank/DDBJ databases">
        <title>Genomic Encyclopedia of Type Strains, Phase IV (KMG-IV): sequencing the most valuable type-strain genomes for metagenomic binning, comparative biology and taxonomic classification.</title>
        <authorList>
            <person name="Goeker M."/>
        </authorList>
    </citation>
    <scope>NUCLEOTIDE SEQUENCE [LARGE SCALE GENOMIC DNA]</scope>
    <source>
        <strain evidence="5 6">DSM 11901</strain>
    </source>
</reference>
<dbReference type="EMBL" id="SNXW01000005">
    <property type="protein sequence ID" value="TDP82842.1"/>
    <property type="molecule type" value="Genomic_DNA"/>
</dbReference>
<dbReference type="GO" id="GO:0052621">
    <property type="term" value="F:diguanylate cyclase activity"/>
    <property type="evidence" value="ECO:0007669"/>
    <property type="project" value="UniProtKB-EC"/>
</dbReference>
<evidence type="ECO:0000313" key="6">
    <source>
        <dbReference type="Proteomes" id="UP000294593"/>
    </source>
</evidence>
<feature type="transmembrane region" description="Helical" evidence="3">
    <location>
        <begin position="179"/>
        <end position="201"/>
    </location>
</feature>